<dbReference type="EMBL" id="MU004516">
    <property type="protein sequence ID" value="KAF2648894.1"/>
    <property type="molecule type" value="Genomic_DNA"/>
</dbReference>
<gene>
    <name evidence="2" type="ORF">K491DRAFT_722166</name>
</gene>
<sequence>MGRSHRIPRQYNLFFPCLKLAAVIDITHDTYQKRLKENMLSKPSKKDLIPPKYFDSEPSSQPPRYPDNSKATTSPCNLSSMSPTAGVSAACVHAVLAEAPNEGETKFTGKKSWGRRWQEYKERIRTDWKTRRVSTSSNKWTLSKGMSV</sequence>
<feature type="compositionally biased region" description="Polar residues" evidence="1">
    <location>
        <begin position="69"/>
        <end position="83"/>
    </location>
</feature>
<accession>A0A6A6SRT6</accession>
<evidence type="ECO:0000313" key="2">
    <source>
        <dbReference type="EMBL" id="KAF2648894.1"/>
    </source>
</evidence>
<evidence type="ECO:0000256" key="1">
    <source>
        <dbReference type="SAM" id="MobiDB-lite"/>
    </source>
</evidence>
<organism evidence="2 3">
    <name type="scientific">Lophiostoma macrostomum CBS 122681</name>
    <dbReference type="NCBI Taxonomy" id="1314788"/>
    <lineage>
        <taxon>Eukaryota</taxon>
        <taxon>Fungi</taxon>
        <taxon>Dikarya</taxon>
        <taxon>Ascomycota</taxon>
        <taxon>Pezizomycotina</taxon>
        <taxon>Dothideomycetes</taxon>
        <taxon>Pleosporomycetidae</taxon>
        <taxon>Pleosporales</taxon>
        <taxon>Lophiostomataceae</taxon>
        <taxon>Lophiostoma</taxon>
    </lineage>
</organism>
<name>A0A6A6SRT6_9PLEO</name>
<dbReference type="AlphaFoldDB" id="A0A6A6SRT6"/>
<keyword evidence="3" id="KW-1185">Reference proteome</keyword>
<evidence type="ECO:0000313" key="3">
    <source>
        <dbReference type="Proteomes" id="UP000799324"/>
    </source>
</evidence>
<dbReference type="Proteomes" id="UP000799324">
    <property type="component" value="Unassembled WGS sequence"/>
</dbReference>
<feature type="region of interest" description="Disordered" evidence="1">
    <location>
        <begin position="42"/>
        <end position="83"/>
    </location>
</feature>
<reference evidence="2" key="1">
    <citation type="journal article" date="2020" name="Stud. Mycol.">
        <title>101 Dothideomycetes genomes: a test case for predicting lifestyles and emergence of pathogens.</title>
        <authorList>
            <person name="Haridas S."/>
            <person name="Albert R."/>
            <person name="Binder M."/>
            <person name="Bloem J."/>
            <person name="Labutti K."/>
            <person name="Salamov A."/>
            <person name="Andreopoulos B."/>
            <person name="Baker S."/>
            <person name="Barry K."/>
            <person name="Bills G."/>
            <person name="Bluhm B."/>
            <person name="Cannon C."/>
            <person name="Castanera R."/>
            <person name="Culley D."/>
            <person name="Daum C."/>
            <person name="Ezra D."/>
            <person name="Gonzalez J."/>
            <person name="Henrissat B."/>
            <person name="Kuo A."/>
            <person name="Liang C."/>
            <person name="Lipzen A."/>
            <person name="Lutzoni F."/>
            <person name="Magnuson J."/>
            <person name="Mondo S."/>
            <person name="Nolan M."/>
            <person name="Ohm R."/>
            <person name="Pangilinan J."/>
            <person name="Park H.-J."/>
            <person name="Ramirez L."/>
            <person name="Alfaro M."/>
            <person name="Sun H."/>
            <person name="Tritt A."/>
            <person name="Yoshinaga Y."/>
            <person name="Zwiers L.-H."/>
            <person name="Turgeon B."/>
            <person name="Goodwin S."/>
            <person name="Spatafora J."/>
            <person name="Crous P."/>
            <person name="Grigoriev I."/>
        </authorList>
    </citation>
    <scope>NUCLEOTIDE SEQUENCE</scope>
    <source>
        <strain evidence="2">CBS 122681</strain>
    </source>
</reference>
<dbReference type="OrthoDB" id="3799998at2759"/>
<protein>
    <submittedName>
        <fullName evidence="2">Uncharacterized protein</fullName>
    </submittedName>
</protein>
<proteinExistence type="predicted"/>